<proteinExistence type="predicted"/>
<dbReference type="KEGG" id="msw:MSSIT_0883"/>
<dbReference type="OrthoDB" id="376574at2157"/>
<protein>
    <submittedName>
        <fullName evidence="1">Uncharacterized protein</fullName>
    </submittedName>
</protein>
<dbReference type="RefSeq" id="WP_048170430.1">
    <property type="nucleotide sequence ID" value="NZ_CP009506.1"/>
</dbReference>
<dbReference type="GeneID" id="24859664"/>
<dbReference type="AlphaFoldDB" id="A0A0E3P299"/>
<gene>
    <name evidence="1" type="ORF">MSSIT_0883</name>
</gene>
<name>A0A0E3P299_9EURY</name>
<dbReference type="PATRIC" id="fig|1434120.4.peg.1117"/>
<evidence type="ECO:0000313" key="2">
    <source>
        <dbReference type="Proteomes" id="UP000033111"/>
    </source>
</evidence>
<evidence type="ECO:0000313" key="1">
    <source>
        <dbReference type="EMBL" id="AKB27602.1"/>
    </source>
</evidence>
<dbReference type="EMBL" id="CP009506">
    <property type="protein sequence ID" value="AKB27602.1"/>
    <property type="molecule type" value="Genomic_DNA"/>
</dbReference>
<organism evidence="1 2">
    <name type="scientific">Methanosarcina siciliae T4/M</name>
    <dbReference type="NCBI Taxonomy" id="1434120"/>
    <lineage>
        <taxon>Archaea</taxon>
        <taxon>Methanobacteriati</taxon>
        <taxon>Methanobacteriota</taxon>
        <taxon>Stenosarchaea group</taxon>
        <taxon>Methanomicrobia</taxon>
        <taxon>Methanosarcinales</taxon>
        <taxon>Methanosarcinaceae</taxon>
        <taxon>Methanosarcina</taxon>
    </lineage>
</organism>
<sequence>MYSNKEREKHCKAGLQDFLQSNFYQAEKGKKFDETYFETFDLERICIDKVFFLVYDEEYVTKDHSFDKELRDQFIQHIKQSRIKKGQFEQVLRKESKYSSWDLQLRGGRAMRFHVNVIHYLQELHDIRPCNVIYDDNFLPVDCKLTVLDFVRAFRDLVDQAKEIYKEIVLKQWGVELQAVRVKFSQIELPFEVYPASVDDISRKLYAK</sequence>
<dbReference type="HOGENOM" id="CLU_114390_0_0_2"/>
<dbReference type="Proteomes" id="UP000033111">
    <property type="component" value="Chromosome"/>
</dbReference>
<reference evidence="1 2" key="1">
    <citation type="submission" date="2014-07" db="EMBL/GenBank/DDBJ databases">
        <title>Methanogenic archaea and the global carbon cycle.</title>
        <authorList>
            <person name="Henriksen J.R."/>
            <person name="Luke J."/>
            <person name="Reinhart S."/>
            <person name="Benedict M.N."/>
            <person name="Youngblut N.D."/>
            <person name="Metcalf M.E."/>
            <person name="Whitaker R.J."/>
            <person name="Metcalf W.W."/>
        </authorList>
    </citation>
    <scope>NUCLEOTIDE SEQUENCE [LARGE SCALE GENOMIC DNA]</scope>
    <source>
        <strain evidence="1 2">T4/M</strain>
    </source>
</reference>
<accession>A0A0E3P299</accession>
<keyword evidence="2" id="KW-1185">Reference proteome</keyword>